<dbReference type="PROSITE" id="PS50902">
    <property type="entry name" value="FLAVODOXIN_LIKE"/>
    <property type="match status" value="1"/>
</dbReference>
<dbReference type="Pfam" id="PF00258">
    <property type="entry name" value="Flavodoxin_1"/>
    <property type="match status" value="1"/>
</dbReference>
<dbReference type="SUPFAM" id="SSF52218">
    <property type="entry name" value="Flavoproteins"/>
    <property type="match status" value="1"/>
</dbReference>
<dbReference type="InterPro" id="IPR008254">
    <property type="entry name" value="Flavodoxin/NO_synth"/>
</dbReference>
<dbReference type="Gene3D" id="3.40.50.360">
    <property type="match status" value="1"/>
</dbReference>
<feature type="compositionally biased region" description="Basic and acidic residues" evidence="2">
    <location>
        <begin position="280"/>
        <end position="297"/>
    </location>
</feature>
<feature type="region of interest" description="Disordered" evidence="2">
    <location>
        <begin position="261"/>
        <end position="312"/>
    </location>
</feature>
<accession>A0ABN9SZ39</accession>
<protein>
    <recommendedName>
        <fullName evidence="3">Flavodoxin-like domain-containing protein</fullName>
    </recommendedName>
</protein>
<comment type="caution">
    <text evidence="4">The sequence shown here is derived from an EMBL/GenBank/DDBJ whole genome shotgun (WGS) entry which is preliminary data.</text>
</comment>
<evidence type="ECO:0000313" key="4">
    <source>
        <dbReference type="EMBL" id="CAK0837743.1"/>
    </source>
</evidence>
<keyword evidence="1" id="KW-0285">Flavoprotein</keyword>
<keyword evidence="5" id="KW-1185">Reference proteome</keyword>
<dbReference type="EMBL" id="CAUYUJ010014172">
    <property type="protein sequence ID" value="CAK0837743.1"/>
    <property type="molecule type" value="Genomic_DNA"/>
</dbReference>
<dbReference type="PRINTS" id="PR00369">
    <property type="entry name" value="FLAVODOXIN"/>
</dbReference>
<proteinExistence type="predicted"/>
<dbReference type="PANTHER" id="PTHR19384">
    <property type="entry name" value="NITRIC OXIDE SYNTHASE-RELATED"/>
    <property type="match status" value="1"/>
</dbReference>
<organism evidence="4 5">
    <name type="scientific">Prorocentrum cordatum</name>
    <dbReference type="NCBI Taxonomy" id="2364126"/>
    <lineage>
        <taxon>Eukaryota</taxon>
        <taxon>Sar</taxon>
        <taxon>Alveolata</taxon>
        <taxon>Dinophyceae</taxon>
        <taxon>Prorocentrales</taxon>
        <taxon>Prorocentraceae</taxon>
        <taxon>Prorocentrum</taxon>
    </lineage>
</organism>
<evidence type="ECO:0000259" key="3">
    <source>
        <dbReference type="PROSITE" id="PS50902"/>
    </source>
</evidence>
<name>A0ABN9SZ39_9DINO</name>
<evidence type="ECO:0000313" key="5">
    <source>
        <dbReference type="Proteomes" id="UP001189429"/>
    </source>
</evidence>
<dbReference type="Proteomes" id="UP001189429">
    <property type="component" value="Unassembled WGS sequence"/>
</dbReference>
<dbReference type="InterPro" id="IPR001094">
    <property type="entry name" value="Flavdoxin-like"/>
</dbReference>
<feature type="compositionally biased region" description="Low complexity" evidence="2">
    <location>
        <begin position="261"/>
        <end position="277"/>
    </location>
</feature>
<reference evidence="4" key="1">
    <citation type="submission" date="2023-10" db="EMBL/GenBank/DDBJ databases">
        <authorList>
            <person name="Chen Y."/>
            <person name="Shah S."/>
            <person name="Dougan E. K."/>
            <person name="Thang M."/>
            <person name="Chan C."/>
        </authorList>
    </citation>
    <scope>NUCLEOTIDE SEQUENCE [LARGE SCALE GENOMIC DNA]</scope>
</reference>
<evidence type="ECO:0000256" key="1">
    <source>
        <dbReference type="ARBA" id="ARBA00022630"/>
    </source>
</evidence>
<dbReference type="PANTHER" id="PTHR19384:SF84">
    <property type="entry name" value="METHIONINE SYNTHASE REDUCTASE"/>
    <property type="match status" value="1"/>
</dbReference>
<dbReference type="InterPro" id="IPR029039">
    <property type="entry name" value="Flavoprotein-like_sf"/>
</dbReference>
<gene>
    <name evidence="4" type="ORF">PCOR1329_LOCUS33861</name>
</gene>
<feature type="domain" description="Flavodoxin-like" evidence="3">
    <location>
        <begin position="6"/>
        <end position="166"/>
    </location>
</feature>
<sequence length="312" mass="32556">MAPLRTLLVYGSESGNARRAAQKLAASWAAKGSSVKVDADAICGNDAAKKFDSLKEDYDVLVILTSSFGEGEAPSNYDKFLLALAKGAKAESPPLRGVQHAVLGFGDSSYETFQNCPRLSDKLLEGCGSRRVHTRLEVDASASWSADAEESAAAQRAEEEWKDSVYEAIKASPIASDPPAAPWCEEGKTDKIHVGALPSEGGGSGTCAAIAAVVAVAGLGLSYFALGGGRLERPGVPRERAPESKRARAGICSWKSARISGASAGPPGGAFSATPGARGAPRESGVERQPQNDEDLRQFCGFPTRQVGAARF</sequence>
<evidence type="ECO:0000256" key="2">
    <source>
        <dbReference type="SAM" id="MobiDB-lite"/>
    </source>
</evidence>